<dbReference type="PROSITE" id="PS51335">
    <property type="entry name" value="ELMO"/>
    <property type="match status" value="1"/>
</dbReference>
<dbReference type="PANTHER" id="PTHR12771:SF2">
    <property type="entry name" value="ELMO DOMAIN-CONTAINING PROTEIN 3"/>
    <property type="match status" value="1"/>
</dbReference>
<feature type="domain" description="ELMO" evidence="2">
    <location>
        <begin position="233"/>
        <end position="431"/>
    </location>
</feature>
<dbReference type="PANTHER" id="PTHR12771">
    <property type="entry name" value="ENGULFMENT AND CELL MOTILITY"/>
    <property type="match status" value="1"/>
</dbReference>
<gene>
    <name evidence="3" type="ORF">DPX39_100065400</name>
</gene>
<comment type="caution">
    <text evidence="3">The sequence shown here is derived from an EMBL/GenBank/DDBJ whole genome shotgun (WGS) entry which is preliminary data.</text>
</comment>
<dbReference type="Pfam" id="PF04727">
    <property type="entry name" value="ELMO_CED12"/>
    <property type="match status" value="1"/>
</dbReference>
<evidence type="ECO:0000259" key="2">
    <source>
        <dbReference type="PROSITE" id="PS51335"/>
    </source>
</evidence>
<proteinExistence type="predicted"/>
<feature type="region of interest" description="Disordered" evidence="1">
    <location>
        <begin position="440"/>
        <end position="459"/>
    </location>
</feature>
<dbReference type="InterPro" id="IPR006816">
    <property type="entry name" value="ELMO_dom"/>
</dbReference>
<evidence type="ECO:0000313" key="4">
    <source>
        <dbReference type="Proteomes" id="UP000266743"/>
    </source>
</evidence>
<dbReference type="AlphaFoldDB" id="A0A3L6L1G6"/>
<evidence type="ECO:0000313" key="3">
    <source>
        <dbReference type="EMBL" id="RHW69047.1"/>
    </source>
</evidence>
<name>A0A3L6L1G6_9TRYP</name>
<organism evidence="3 4">
    <name type="scientific">Trypanosoma brucei equiperdum</name>
    <dbReference type="NCBI Taxonomy" id="630700"/>
    <lineage>
        <taxon>Eukaryota</taxon>
        <taxon>Discoba</taxon>
        <taxon>Euglenozoa</taxon>
        <taxon>Kinetoplastea</taxon>
        <taxon>Metakinetoplastina</taxon>
        <taxon>Trypanosomatida</taxon>
        <taxon>Trypanosomatidae</taxon>
        <taxon>Trypanosoma</taxon>
    </lineage>
</organism>
<protein>
    <submittedName>
        <fullName evidence="3">Engulfment and cell motility domain 2</fullName>
    </submittedName>
</protein>
<sequence length="459" mass="51599">MGTSSTDLTVVSPDAVVLSYRNSDDIIATPCELDQQHQQQLQLQLEQQLHGNVVMGCVQSLKASEDAFPEAFSPSESITGNVVIADTSRHKYSESERESKSRKCDSSVPSIDWDDVNDATMRRVLSVMSLSHADTGESFRSISFVDAVRALKHDRSSWEPYAIPLRARGRGRCLRLRGFLRKVFFCCNSSSSLDSQTNAGAPIDPENPKQVLQQDVDFCSTLPSMPFDHSNPIHRRLLITLRNVLIRDAEEHNGNVWNEWEKLGFQGSDPATDLRSTGLFGLLQLVFLLEYYRAFGFRLWDTCIKKGEDGDNVFEELPFVLIGFNFTGVVLDQLKDTRTHAEMMRRARSSGGEGRGGKQNISPLPLHPQCEETLRREFPFLITCCEYYVGCLFQFLELWLELKKQRGGRAPMIGDFNVVKVKLCASIKRKGAPQIFSACSSARHPVPSPEGDHDDNNEE</sequence>
<reference evidence="3 4" key="1">
    <citation type="submission" date="2018-09" db="EMBL/GenBank/DDBJ databases">
        <title>whole genome sequence of T. equiperdum IVM-t1 strain.</title>
        <authorList>
            <person name="Suganuma K."/>
        </authorList>
    </citation>
    <scope>NUCLEOTIDE SEQUENCE [LARGE SCALE GENOMIC DNA]</scope>
    <source>
        <strain evidence="3 4">IVM-t1</strain>
    </source>
</reference>
<accession>A0A3L6L1G6</accession>
<dbReference type="InterPro" id="IPR050868">
    <property type="entry name" value="ELMO_domain-containing"/>
</dbReference>
<evidence type="ECO:0000256" key="1">
    <source>
        <dbReference type="SAM" id="MobiDB-lite"/>
    </source>
</evidence>
<dbReference type="EMBL" id="QSBY01000010">
    <property type="protein sequence ID" value="RHW69047.1"/>
    <property type="molecule type" value="Genomic_DNA"/>
</dbReference>
<dbReference type="Proteomes" id="UP000266743">
    <property type="component" value="Chromosome 10"/>
</dbReference>